<proteinExistence type="predicted"/>
<name>A0ACC6U117_9BURK</name>
<reference evidence="1" key="1">
    <citation type="submission" date="2024-07" db="EMBL/GenBank/DDBJ databases">
        <title>A survey of Mimosa microsymbionts across Brazilian biomes reveals a high diversity of Paraburkholderia nodulating endemic species, but also that Cupriavidus is common as a symbiont of widespread species.</title>
        <authorList>
            <person name="Rouws L."/>
            <person name="Barauna A."/>
            <person name="Beukes C."/>
            <person name="Rouws J.R.C."/>
            <person name="De Faria S.M."/>
            <person name="Gross E."/>
            <person name="Bueno Dos Reis Junior F."/>
            <person name="Simon M.F."/>
            <person name="Maluk M."/>
            <person name="Odee D.W."/>
            <person name="Kenicer G."/>
            <person name="Young J.P.W."/>
            <person name="Reis V.M."/>
            <person name="Zilli J."/>
            <person name="James E.K."/>
        </authorList>
    </citation>
    <scope>NUCLEOTIDE SEQUENCE</scope>
    <source>
        <strain evidence="1">EG181B</strain>
    </source>
</reference>
<dbReference type="EMBL" id="JBFRCH010000007">
    <property type="protein sequence ID" value="MEX3933309.1"/>
    <property type="molecule type" value="Genomic_DNA"/>
</dbReference>
<keyword evidence="2" id="KW-1185">Reference proteome</keyword>
<dbReference type="Proteomes" id="UP001558850">
    <property type="component" value="Unassembled WGS sequence"/>
</dbReference>
<organism evidence="1 2">
    <name type="scientific">Paraburkholderia phymatum</name>
    <dbReference type="NCBI Taxonomy" id="148447"/>
    <lineage>
        <taxon>Bacteria</taxon>
        <taxon>Pseudomonadati</taxon>
        <taxon>Pseudomonadota</taxon>
        <taxon>Betaproteobacteria</taxon>
        <taxon>Burkholderiales</taxon>
        <taxon>Burkholderiaceae</taxon>
        <taxon>Paraburkholderia</taxon>
    </lineage>
</organism>
<gene>
    <name evidence="1" type="ORF">AB4Y32_16150</name>
</gene>
<evidence type="ECO:0000313" key="1">
    <source>
        <dbReference type="EMBL" id="MEX3933309.1"/>
    </source>
</evidence>
<evidence type="ECO:0000313" key="2">
    <source>
        <dbReference type="Proteomes" id="UP001558850"/>
    </source>
</evidence>
<sequence>MQEETPQLEDGFTRIANELFEAILGFGFTQRQLLVLLTVLRKTYGYGKKEDDMSAGQIGQMCGVKRNHVTEVIGQLAAMNVINRRAGVYGSVLGINKNHRRWVVPNRDTLSQIGTTTSSVEGIDLSTTNSSPELGLVPNRDADSPELGQVDSPKSGHTKENLPKENQQKERAQKNPEFEEAWKLYPERDGGDSKAKALKAWNARIREGVNPAEIIAGLKRYIAHLEKKGDIGTQYVKQAATFFGPDGHYAEAWGQKIASDADWWVKAGFQKEWQATNAGCTQTNARFFRDGKRIEGKQ</sequence>
<accession>A0ACC6U117</accession>
<comment type="caution">
    <text evidence="1">The sequence shown here is derived from an EMBL/GenBank/DDBJ whole genome shotgun (WGS) entry which is preliminary data.</text>
</comment>
<protein>
    <submittedName>
        <fullName evidence="1">Replication protein</fullName>
    </submittedName>
</protein>